<keyword evidence="2" id="KW-1185">Reference proteome</keyword>
<dbReference type="Proteomes" id="UP000601789">
    <property type="component" value="Unassembled WGS sequence"/>
</dbReference>
<organism evidence="1 2">
    <name type="scientific">Aquamicrobium zhengzhouense</name>
    <dbReference type="NCBI Taxonomy" id="2781738"/>
    <lineage>
        <taxon>Bacteria</taxon>
        <taxon>Pseudomonadati</taxon>
        <taxon>Pseudomonadota</taxon>
        <taxon>Alphaproteobacteria</taxon>
        <taxon>Hyphomicrobiales</taxon>
        <taxon>Phyllobacteriaceae</taxon>
        <taxon>Aquamicrobium</taxon>
    </lineage>
</organism>
<dbReference type="EMBL" id="JADGMQ010000004">
    <property type="protein sequence ID" value="MBI1620756.1"/>
    <property type="molecule type" value="Genomic_DNA"/>
</dbReference>
<evidence type="ECO:0000313" key="2">
    <source>
        <dbReference type="Proteomes" id="UP000601789"/>
    </source>
</evidence>
<evidence type="ECO:0000313" key="1">
    <source>
        <dbReference type="EMBL" id="MBI1620756.1"/>
    </source>
</evidence>
<dbReference type="Gene3D" id="2.40.10.270">
    <property type="entry name" value="Bacteriophage SPP1 head-tail adaptor protein"/>
    <property type="match status" value="1"/>
</dbReference>
<dbReference type="InterPro" id="IPR038666">
    <property type="entry name" value="SSP1_head-tail_sf"/>
</dbReference>
<dbReference type="Pfam" id="PF05521">
    <property type="entry name" value="Phage_HCP"/>
    <property type="match status" value="1"/>
</dbReference>
<dbReference type="RefSeq" id="WP_198476151.1">
    <property type="nucleotide sequence ID" value="NZ_JADGMQ010000004.1"/>
</dbReference>
<dbReference type="NCBIfam" id="TIGR01563">
    <property type="entry name" value="gp16_SPP1"/>
    <property type="match status" value="1"/>
</dbReference>
<comment type="caution">
    <text evidence="1">The sequence shown here is derived from an EMBL/GenBank/DDBJ whole genome shotgun (WGS) entry which is preliminary data.</text>
</comment>
<sequence length="111" mass="12468">MRTEFIDPGAFRHEVAMEAASIVSDGGGGRSEIWSEVATFFALIEPVTARSRFGGDQTLETLSHRVTIRYRADVTSGLRLKHGRRILEILTVHDPDETARYLVCHTREIGR</sequence>
<gene>
    <name evidence="1" type="ORF">IOD40_08785</name>
</gene>
<name>A0ABS0SDH2_9HYPH</name>
<proteinExistence type="predicted"/>
<dbReference type="InterPro" id="IPR008767">
    <property type="entry name" value="Phage_SPP1_head-tail_adaptor"/>
</dbReference>
<reference evidence="1 2" key="1">
    <citation type="submission" date="2020-10" db="EMBL/GenBank/DDBJ databases">
        <title>Aquamicrobium zhengzhouensis sp. nov., a exopolysaccharide producing bacterium isolated from farmland soil.</title>
        <authorList>
            <person name="Wang X."/>
        </authorList>
    </citation>
    <scope>NUCLEOTIDE SEQUENCE [LARGE SCALE GENOMIC DNA]</scope>
    <source>
        <strain evidence="2">cd-1</strain>
    </source>
</reference>
<accession>A0ABS0SDH2</accession>
<protein>
    <submittedName>
        <fullName evidence="1">Phage head closure protein</fullName>
    </submittedName>
</protein>